<accession>A0A1G9A9D4</accession>
<evidence type="ECO:0000313" key="1">
    <source>
        <dbReference type="EMBL" id="SDK23873.1"/>
    </source>
</evidence>
<sequence length="135" mass="15578">MEILKELHNEWLHPYYDAQYDQQHHVVVQRWFAPVAPAEIEISFLEGVDLGQLSPRHIADLRHCEEVWQVGREWIMTCLVPMAAEAGLCYLAFVRNPSVTTASTHPTFMLTPEGVQLGFFYQMQQAEAWLLHAEA</sequence>
<dbReference type="RefSeq" id="WP_143017111.1">
    <property type="nucleotide sequence ID" value="NZ_FNFO01000002.1"/>
</dbReference>
<gene>
    <name evidence="1" type="ORF">SAMN05421823_102218</name>
</gene>
<dbReference type="EMBL" id="FNFO01000002">
    <property type="protein sequence ID" value="SDK23873.1"/>
    <property type="molecule type" value="Genomic_DNA"/>
</dbReference>
<dbReference type="Proteomes" id="UP000198510">
    <property type="component" value="Unassembled WGS sequence"/>
</dbReference>
<reference evidence="1 2" key="1">
    <citation type="submission" date="2016-10" db="EMBL/GenBank/DDBJ databases">
        <authorList>
            <person name="de Groot N.N."/>
        </authorList>
    </citation>
    <scope>NUCLEOTIDE SEQUENCE [LARGE SCALE GENOMIC DNA]</scope>
    <source>
        <strain evidence="1 2">DSM 25186</strain>
    </source>
</reference>
<keyword evidence="2" id="KW-1185">Reference proteome</keyword>
<proteinExistence type="predicted"/>
<protein>
    <submittedName>
        <fullName evidence="1">Uncharacterized protein</fullName>
    </submittedName>
</protein>
<dbReference type="AlphaFoldDB" id="A0A1G9A9D4"/>
<evidence type="ECO:0000313" key="2">
    <source>
        <dbReference type="Proteomes" id="UP000198510"/>
    </source>
</evidence>
<name>A0A1G9A9D4_9BACT</name>
<organism evidence="1 2">
    <name type="scientific">Catalinimonas alkaloidigena</name>
    <dbReference type="NCBI Taxonomy" id="1075417"/>
    <lineage>
        <taxon>Bacteria</taxon>
        <taxon>Pseudomonadati</taxon>
        <taxon>Bacteroidota</taxon>
        <taxon>Cytophagia</taxon>
        <taxon>Cytophagales</taxon>
        <taxon>Catalimonadaceae</taxon>
        <taxon>Catalinimonas</taxon>
    </lineage>
</organism>